<proteinExistence type="predicted"/>
<reference evidence="2 3" key="1">
    <citation type="submission" date="2017-03" db="EMBL/GenBank/DDBJ databases">
        <title>Genome Survey of Euroglyphus maynei.</title>
        <authorList>
            <person name="Arlian L.G."/>
            <person name="Morgan M.S."/>
            <person name="Rider S.D."/>
        </authorList>
    </citation>
    <scope>NUCLEOTIDE SEQUENCE [LARGE SCALE GENOMIC DNA]</scope>
    <source>
        <strain evidence="2">Arlian Lab</strain>
        <tissue evidence="2">Whole body</tissue>
    </source>
</reference>
<dbReference type="AlphaFoldDB" id="A0A1Y3BG19"/>
<feature type="non-terminal residue" evidence="2">
    <location>
        <position position="786"/>
    </location>
</feature>
<feature type="non-terminal residue" evidence="2">
    <location>
        <position position="1"/>
    </location>
</feature>
<feature type="compositionally biased region" description="Low complexity" evidence="1">
    <location>
        <begin position="198"/>
        <end position="208"/>
    </location>
</feature>
<comment type="caution">
    <text evidence="2">The sequence shown here is derived from an EMBL/GenBank/DDBJ whole genome shotgun (WGS) entry which is preliminary data.</text>
</comment>
<protein>
    <submittedName>
        <fullName evidence="2">Uncharacterized protein</fullName>
    </submittedName>
</protein>
<evidence type="ECO:0000256" key="1">
    <source>
        <dbReference type="SAM" id="MobiDB-lite"/>
    </source>
</evidence>
<dbReference type="EMBL" id="MUJZ01024804">
    <property type="protein sequence ID" value="OTF79117.1"/>
    <property type="molecule type" value="Genomic_DNA"/>
</dbReference>
<accession>A0A1Y3BG19</accession>
<gene>
    <name evidence="2" type="ORF">BLA29_002111</name>
</gene>
<dbReference type="OrthoDB" id="6502960at2759"/>
<keyword evidence="3" id="KW-1185">Reference proteome</keyword>
<evidence type="ECO:0000313" key="3">
    <source>
        <dbReference type="Proteomes" id="UP000194236"/>
    </source>
</evidence>
<organism evidence="2 3">
    <name type="scientific">Euroglyphus maynei</name>
    <name type="common">Mayne's house dust mite</name>
    <dbReference type="NCBI Taxonomy" id="6958"/>
    <lineage>
        <taxon>Eukaryota</taxon>
        <taxon>Metazoa</taxon>
        <taxon>Ecdysozoa</taxon>
        <taxon>Arthropoda</taxon>
        <taxon>Chelicerata</taxon>
        <taxon>Arachnida</taxon>
        <taxon>Acari</taxon>
        <taxon>Acariformes</taxon>
        <taxon>Sarcoptiformes</taxon>
        <taxon>Astigmata</taxon>
        <taxon>Psoroptidia</taxon>
        <taxon>Analgoidea</taxon>
        <taxon>Pyroglyphidae</taxon>
        <taxon>Pyroglyphinae</taxon>
        <taxon>Euroglyphus</taxon>
    </lineage>
</organism>
<evidence type="ECO:0000313" key="2">
    <source>
        <dbReference type="EMBL" id="OTF79117.1"/>
    </source>
</evidence>
<name>A0A1Y3BG19_EURMA</name>
<dbReference type="Proteomes" id="UP000194236">
    <property type="component" value="Unassembled WGS sequence"/>
</dbReference>
<feature type="region of interest" description="Disordered" evidence="1">
    <location>
        <begin position="189"/>
        <end position="208"/>
    </location>
</feature>
<sequence>YSIKPENIQVASGYETKPVIISNNRLNILPNDDVGSNETLSTSSSSSSSLSSIIELSTNTSVKWSDLIVDGGAAVDVEIEFEPNAAFEDFRIAISPDMVTAADKIPDLKICRFAVIRVAETMPCTCVERETINEKQIVYGYSDEKISKIKNIRPYDRARIDFGSISVVNGSNVKQKILTNVVIMIADSGKNNGGNSEQQQQQQQQQQQSLMQYPIRVDIISNSASDSQDNIIKSEQINLNISELLPEPIAADMSIDLEVELFNETDSYILPGFTTNILIRTLTRPNTIGPLRIEVSGNDDEDPNSAISICGLWIHRIGYNLPCVESDQKAEYTIETFGLNKRAILQLDMITNFGNHRRKSERDEHNDNSIEFMAMIRMLDQAENSNQTIRIKVVYGHKDSIIMKQIIVPVGSKPNANDDASLEISRRKLSEPRKVTLKPHGNNKFIYHARPKLFYFDIELERNHQTRLSIVMDRSNSYKMCNAAFIKLGRNYPCYSPLSLNVKANQFELGMICHTDLNNQQNHSIENENDDNLLRLAFAIRPTDSFPDSSPFIISGTVFVGYQQRPMEKKNELTLTVVPNKAKNNAISNDFPITEGVRVVPAKMDNRPEGIIFKIRQKKWITFRIRIPLHSTGKLSVNIRGQTDENRAYIVLYDLRLVNGGANIPCPLDNQPKIHLNSTVNTHYGNLTNSITTQTEAKIRLFSEREEPNPKLDVNIRYRKRMPILDRNETFTVMATIRHLPDSNAEPSNPVLRMFTPDFVEITNINWANTKRLPKLKRLSDGSTDI</sequence>